<organism evidence="1">
    <name type="scientific">Arundo donax</name>
    <name type="common">Giant reed</name>
    <name type="synonym">Donax arundinaceus</name>
    <dbReference type="NCBI Taxonomy" id="35708"/>
    <lineage>
        <taxon>Eukaryota</taxon>
        <taxon>Viridiplantae</taxon>
        <taxon>Streptophyta</taxon>
        <taxon>Embryophyta</taxon>
        <taxon>Tracheophyta</taxon>
        <taxon>Spermatophyta</taxon>
        <taxon>Magnoliopsida</taxon>
        <taxon>Liliopsida</taxon>
        <taxon>Poales</taxon>
        <taxon>Poaceae</taxon>
        <taxon>PACMAD clade</taxon>
        <taxon>Arundinoideae</taxon>
        <taxon>Arundineae</taxon>
        <taxon>Arundo</taxon>
    </lineage>
</organism>
<dbReference type="EMBL" id="GBRH01279444">
    <property type="protein sequence ID" value="JAD18451.1"/>
    <property type="molecule type" value="Transcribed_RNA"/>
</dbReference>
<name>A0A0A8XX53_ARUDO</name>
<dbReference type="AlphaFoldDB" id="A0A0A8XX53"/>
<accession>A0A0A8XX53</accession>
<reference evidence="1" key="1">
    <citation type="submission" date="2014-09" db="EMBL/GenBank/DDBJ databases">
        <authorList>
            <person name="Magalhaes I.L.F."/>
            <person name="Oliveira U."/>
            <person name="Santos F.R."/>
            <person name="Vidigal T.H.D.A."/>
            <person name="Brescovit A.D."/>
            <person name="Santos A.J."/>
        </authorList>
    </citation>
    <scope>NUCLEOTIDE SEQUENCE</scope>
    <source>
        <tissue evidence="1">Shoot tissue taken approximately 20 cm above the soil surface</tissue>
    </source>
</reference>
<sequence length="23" mass="2496">MVNSLYTGDICLCLDLSSVFSSK</sequence>
<proteinExistence type="predicted"/>
<protein>
    <submittedName>
        <fullName evidence="1">Uncharacterized protein</fullName>
    </submittedName>
</protein>
<reference evidence="1" key="2">
    <citation type="journal article" date="2015" name="Data Brief">
        <title>Shoot transcriptome of the giant reed, Arundo donax.</title>
        <authorList>
            <person name="Barrero R.A."/>
            <person name="Guerrero F.D."/>
            <person name="Moolhuijzen P."/>
            <person name="Goolsby J.A."/>
            <person name="Tidwell J."/>
            <person name="Bellgard S.E."/>
            <person name="Bellgard M.I."/>
        </authorList>
    </citation>
    <scope>NUCLEOTIDE SEQUENCE</scope>
    <source>
        <tissue evidence="1">Shoot tissue taken approximately 20 cm above the soil surface</tissue>
    </source>
</reference>
<evidence type="ECO:0000313" key="1">
    <source>
        <dbReference type="EMBL" id="JAD18451.1"/>
    </source>
</evidence>